<gene>
    <name evidence="2" type="ORF">GCM10007962_28940</name>
</gene>
<feature type="domain" description="Glucose/Sorbosone dehydrogenase" evidence="1">
    <location>
        <begin position="45"/>
        <end position="366"/>
    </location>
</feature>
<accession>A0A8J3FKD6</accession>
<sequence>MKQYLVLLSVILYSYVSYAQPYATKILAEDPVNLNYTAELVIPDLNVPWGMAFLPDGSMLITERTGELYHFKNGMKTSVEGVPDVYVRGQGGLMDIELHPDYPNNGWIYFSYSSPEGEGEGGNTAIMRAKLSDNMLVDKQLLYKAVPNTKKGQHWGSRIEFDNDGYLYFSIGERGEGSYNAQDITRDGGKIYRLKDDGSIPKDNPFITVTNAKKAIFSYGHRNPQGLVKNPETGEIWEHEHGPMGGDEINIIHKGKNYGWQVISYGLNYDGTKFTDITKKEGMEQPVFYWVPSIAPCGMIFVTSDKYPDWKGNLLVCSLKFKYLERLVIEDNKVVKREKLFGDLQGGKFRNVRQGPDGYIYFAVEGKGIYKIIPKNN</sequence>
<reference evidence="2" key="1">
    <citation type="journal article" date="2014" name="Int. J. Syst. Evol. Microbiol.">
        <title>Complete genome sequence of Corynebacterium casei LMG S-19264T (=DSM 44701T), isolated from a smear-ripened cheese.</title>
        <authorList>
            <consortium name="US DOE Joint Genome Institute (JGI-PGF)"/>
            <person name="Walter F."/>
            <person name="Albersmeier A."/>
            <person name="Kalinowski J."/>
            <person name="Ruckert C."/>
        </authorList>
    </citation>
    <scope>NUCLEOTIDE SEQUENCE</scope>
    <source>
        <strain evidence="2">JCM 12862</strain>
    </source>
</reference>
<proteinExistence type="predicted"/>
<reference evidence="2" key="2">
    <citation type="submission" date="2020-09" db="EMBL/GenBank/DDBJ databases">
        <authorList>
            <person name="Sun Q."/>
            <person name="Ohkuma M."/>
        </authorList>
    </citation>
    <scope>NUCLEOTIDE SEQUENCE</scope>
    <source>
        <strain evidence="2">JCM 12862</strain>
    </source>
</reference>
<keyword evidence="3" id="KW-1185">Reference proteome</keyword>
<comment type="caution">
    <text evidence="2">The sequence shown here is derived from an EMBL/GenBank/DDBJ whole genome shotgun (WGS) entry which is preliminary data.</text>
</comment>
<dbReference type="RefSeq" id="WP_188654453.1">
    <property type="nucleotide sequence ID" value="NZ_BMNR01000008.1"/>
</dbReference>
<dbReference type="InterPro" id="IPR011042">
    <property type="entry name" value="6-blade_b-propeller_TolB-like"/>
</dbReference>
<evidence type="ECO:0000313" key="2">
    <source>
        <dbReference type="EMBL" id="GGK32858.1"/>
    </source>
</evidence>
<dbReference type="Gene3D" id="2.120.10.30">
    <property type="entry name" value="TolB, C-terminal domain"/>
    <property type="match status" value="1"/>
</dbReference>
<dbReference type="Proteomes" id="UP000612329">
    <property type="component" value="Unassembled WGS sequence"/>
</dbReference>
<protein>
    <recommendedName>
        <fullName evidence="1">Glucose/Sorbosone dehydrogenase domain-containing protein</fullName>
    </recommendedName>
</protein>
<dbReference type="InterPro" id="IPR011041">
    <property type="entry name" value="Quinoprot_gluc/sorb_DH_b-prop"/>
</dbReference>
<dbReference type="AlphaFoldDB" id="A0A8J3FKD6"/>
<evidence type="ECO:0000259" key="1">
    <source>
        <dbReference type="Pfam" id="PF07995"/>
    </source>
</evidence>
<evidence type="ECO:0000313" key="3">
    <source>
        <dbReference type="Proteomes" id="UP000612329"/>
    </source>
</evidence>
<dbReference type="PANTHER" id="PTHR19328">
    <property type="entry name" value="HEDGEHOG-INTERACTING PROTEIN"/>
    <property type="match status" value="1"/>
</dbReference>
<dbReference type="EMBL" id="BMNR01000008">
    <property type="protein sequence ID" value="GGK32858.1"/>
    <property type="molecule type" value="Genomic_DNA"/>
</dbReference>
<name>A0A8J3FKD6_9FLAO</name>
<dbReference type="SUPFAM" id="SSF50952">
    <property type="entry name" value="Soluble quinoprotein glucose dehydrogenase"/>
    <property type="match status" value="1"/>
</dbReference>
<organism evidence="2 3">
    <name type="scientific">Yeosuana aromativorans</name>
    <dbReference type="NCBI Taxonomy" id="288019"/>
    <lineage>
        <taxon>Bacteria</taxon>
        <taxon>Pseudomonadati</taxon>
        <taxon>Bacteroidota</taxon>
        <taxon>Flavobacteriia</taxon>
        <taxon>Flavobacteriales</taxon>
        <taxon>Flavobacteriaceae</taxon>
        <taxon>Yeosuana</taxon>
    </lineage>
</organism>
<dbReference type="InterPro" id="IPR012938">
    <property type="entry name" value="Glc/Sorbosone_DH"/>
</dbReference>
<dbReference type="PANTHER" id="PTHR19328:SF75">
    <property type="entry name" value="ALDOSE SUGAR DEHYDROGENASE YLII"/>
    <property type="match status" value="1"/>
</dbReference>
<dbReference type="Pfam" id="PF07995">
    <property type="entry name" value="GSDH"/>
    <property type="match status" value="1"/>
</dbReference>